<accession>A0A517Q4D0</accession>
<dbReference type="RefSeq" id="WP_145109166.1">
    <property type="nucleotide sequence ID" value="NZ_CP036277.1"/>
</dbReference>
<protein>
    <submittedName>
        <fullName evidence="1">Uncharacterized protein</fullName>
    </submittedName>
</protein>
<keyword evidence="2" id="KW-1185">Reference proteome</keyword>
<dbReference type="EMBL" id="CP037421">
    <property type="protein sequence ID" value="QDT26495.1"/>
    <property type="molecule type" value="Genomic_DNA"/>
</dbReference>
<evidence type="ECO:0000313" key="2">
    <source>
        <dbReference type="Proteomes" id="UP000315647"/>
    </source>
</evidence>
<evidence type="ECO:0000313" key="1">
    <source>
        <dbReference type="EMBL" id="QDT26495.1"/>
    </source>
</evidence>
<organism evidence="1 2">
    <name type="scientific">Gimesia panareensis</name>
    <dbReference type="NCBI Taxonomy" id="2527978"/>
    <lineage>
        <taxon>Bacteria</taxon>
        <taxon>Pseudomonadati</taxon>
        <taxon>Planctomycetota</taxon>
        <taxon>Planctomycetia</taxon>
        <taxon>Planctomycetales</taxon>
        <taxon>Planctomycetaceae</taxon>
        <taxon>Gimesia</taxon>
    </lineage>
</organism>
<name>A0A517Q4D0_9PLAN</name>
<dbReference type="AlphaFoldDB" id="A0A517Q4D0"/>
<reference evidence="1 2" key="1">
    <citation type="submission" date="2019-03" db="EMBL/GenBank/DDBJ databases">
        <title>Deep-cultivation of Planctomycetes and their phenomic and genomic characterization uncovers novel biology.</title>
        <authorList>
            <person name="Wiegand S."/>
            <person name="Jogler M."/>
            <person name="Boedeker C."/>
            <person name="Pinto D."/>
            <person name="Vollmers J."/>
            <person name="Rivas-Marin E."/>
            <person name="Kohn T."/>
            <person name="Peeters S.H."/>
            <person name="Heuer A."/>
            <person name="Rast P."/>
            <person name="Oberbeckmann S."/>
            <person name="Bunk B."/>
            <person name="Jeske O."/>
            <person name="Meyerdierks A."/>
            <person name="Storesund J.E."/>
            <person name="Kallscheuer N."/>
            <person name="Luecker S."/>
            <person name="Lage O.M."/>
            <person name="Pohl T."/>
            <person name="Merkel B.J."/>
            <person name="Hornburger P."/>
            <person name="Mueller R.-W."/>
            <person name="Bruemmer F."/>
            <person name="Labrenz M."/>
            <person name="Spormann A.M."/>
            <person name="Op den Camp H."/>
            <person name="Overmann J."/>
            <person name="Amann R."/>
            <person name="Jetten M.S.M."/>
            <person name="Mascher T."/>
            <person name="Medema M.H."/>
            <person name="Devos D.P."/>
            <person name="Kaster A.-K."/>
            <person name="Ovreas L."/>
            <person name="Rohde M."/>
            <person name="Galperin M.Y."/>
            <person name="Jogler C."/>
        </authorList>
    </citation>
    <scope>NUCLEOTIDE SEQUENCE [LARGE SCALE GENOMIC DNA]</scope>
    <source>
        <strain evidence="1 2">Enr10</strain>
    </source>
</reference>
<accession>A0A518A7D7</accession>
<dbReference type="Proteomes" id="UP000315647">
    <property type="component" value="Chromosome"/>
</dbReference>
<gene>
    <name evidence="1" type="ORF">Enr10x_17990</name>
</gene>
<sequence length="66" mass="7133">MTDAESRQPAPRPSVGVLFKCCQVYSRIYANHDLTAYAGHCPRCAARIEVPISKEGGSTSRFTSGS</sequence>
<proteinExistence type="predicted"/>